<name>A4ABA8_9GAMM</name>
<dbReference type="InterPro" id="IPR045851">
    <property type="entry name" value="AMP-bd_C_sf"/>
</dbReference>
<dbReference type="InterPro" id="IPR025110">
    <property type="entry name" value="AMP-bd_C"/>
</dbReference>
<sequence length="516" mass="56164">MRVADYFDRTASINPQQEAFVDIDLDRRLSYQDARNFAHQVAVVLTEKLGLAAGSKVAVYSPNDSLAFLAIVGVSRADMVWLPLNFRNALATNAQLLSFFGADVLIFHSQFEDSIAEIKSLAPDIKHFLCLDGDSSQGDSLRSLFSDGPVSYDSGPEDPMATTWMLATGGTTGPSKGVEHSHHSVEATINLQILGAVISPNPRYLVIAPMTHAAGYMIPAFVARNGTVVVLPEFEAGRVLETIEAEKITHLFLPPAALYGMLDHPDAAKYDYSSLQAFYIGAAPTAPERYKEAVARFGPCITEIYGQTETMFPLLYKSTAECLDDKGAFRESVLRSAGRVCPGCRVEIMSEDGQLLGPNEPGEIVVRGSSVMKGYYTNPEATAEVSRHGWHHTTDVGVKDEEGYITIVDRIKDMIISGGFNIYPVEIENVINGMAEVQNCAVIGVPDSKWGEAIKAVIVLQEGSSLEAESVMALCKEKLGSMKAPKSVEFWDALPLSPVGKILKREIRDRFTGQTS</sequence>
<dbReference type="PANTHER" id="PTHR43767:SF7">
    <property type="entry name" value="MEDIUM_LONG-CHAIN-FATTY-ACID--COA LIGASE FADD8"/>
    <property type="match status" value="1"/>
</dbReference>
<dbReference type="InterPro" id="IPR020845">
    <property type="entry name" value="AMP-binding_CS"/>
</dbReference>
<accession>A4ABA8</accession>
<dbReference type="InterPro" id="IPR050237">
    <property type="entry name" value="ATP-dep_AMP-bd_enzyme"/>
</dbReference>
<evidence type="ECO:0000256" key="2">
    <source>
        <dbReference type="ARBA" id="ARBA00022598"/>
    </source>
</evidence>
<dbReference type="Gene3D" id="3.40.50.12780">
    <property type="entry name" value="N-terminal domain of ligase-like"/>
    <property type="match status" value="1"/>
</dbReference>
<dbReference type="AlphaFoldDB" id="A4ABA8"/>
<evidence type="ECO:0000313" key="6">
    <source>
        <dbReference type="Proteomes" id="UP000019205"/>
    </source>
</evidence>
<feature type="domain" description="AMP-dependent synthetase/ligase" evidence="3">
    <location>
        <begin position="7"/>
        <end position="376"/>
    </location>
</feature>
<dbReference type="FunFam" id="3.30.300.30:FF:000008">
    <property type="entry name" value="2,3-dihydroxybenzoate-AMP ligase"/>
    <property type="match status" value="1"/>
</dbReference>
<dbReference type="InterPro" id="IPR042099">
    <property type="entry name" value="ANL_N_sf"/>
</dbReference>
<dbReference type="Pfam" id="PF00501">
    <property type="entry name" value="AMP-binding"/>
    <property type="match status" value="1"/>
</dbReference>
<feature type="domain" description="AMP-binding enzyme C-terminal" evidence="4">
    <location>
        <begin position="426"/>
        <end position="501"/>
    </location>
</feature>
<reference evidence="5 6" key="1">
    <citation type="journal article" date="2007" name="Proc. Natl. Acad. Sci. U.S.A.">
        <title>Characterization of a marine gammaproteobacterium capable of aerobic anoxygenic photosynthesis.</title>
        <authorList>
            <person name="Fuchs B.M."/>
            <person name="Spring S."/>
            <person name="Teeling H."/>
            <person name="Quast C."/>
            <person name="Wulf J."/>
            <person name="Schattenhofer M."/>
            <person name="Yan S."/>
            <person name="Ferriera S."/>
            <person name="Johnson J."/>
            <person name="Glockner F.O."/>
            <person name="Amann R."/>
        </authorList>
    </citation>
    <scope>NUCLEOTIDE SEQUENCE [LARGE SCALE GENOMIC DNA]</scope>
    <source>
        <strain evidence="5">KT71</strain>
    </source>
</reference>
<evidence type="ECO:0000259" key="4">
    <source>
        <dbReference type="Pfam" id="PF13193"/>
    </source>
</evidence>
<evidence type="ECO:0000259" key="3">
    <source>
        <dbReference type="Pfam" id="PF00501"/>
    </source>
</evidence>
<dbReference type="SUPFAM" id="SSF56801">
    <property type="entry name" value="Acetyl-CoA synthetase-like"/>
    <property type="match status" value="1"/>
</dbReference>
<dbReference type="Pfam" id="PF13193">
    <property type="entry name" value="AMP-binding_C"/>
    <property type="match status" value="1"/>
</dbReference>
<keyword evidence="2 5" id="KW-0436">Ligase</keyword>
<dbReference type="GO" id="GO:0016877">
    <property type="term" value="F:ligase activity, forming carbon-sulfur bonds"/>
    <property type="evidence" value="ECO:0007669"/>
    <property type="project" value="UniProtKB-ARBA"/>
</dbReference>
<protein>
    <submittedName>
        <fullName evidence="5">Acyl-CoA synthetase (AMP-forming)/AMP-acid ligase II</fullName>
    </submittedName>
</protein>
<dbReference type="eggNOG" id="COG0318">
    <property type="taxonomic scope" value="Bacteria"/>
</dbReference>
<dbReference type="EMBL" id="AAOA02000004">
    <property type="protein sequence ID" value="EAQ96662.1"/>
    <property type="molecule type" value="Genomic_DNA"/>
</dbReference>
<dbReference type="OrthoDB" id="9047442at2"/>
<proteinExistence type="inferred from homology"/>
<dbReference type="InterPro" id="IPR000873">
    <property type="entry name" value="AMP-dep_synth/lig_dom"/>
</dbReference>
<dbReference type="STRING" id="314285.KT71_06544"/>
<keyword evidence="6" id="KW-1185">Reference proteome</keyword>
<dbReference type="HOGENOM" id="CLU_000022_59_7_6"/>
<reference evidence="5 6" key="2">
    <citation type="journal article" date="2009" name="PLoS ONE">
        <title>The photosynthetic apparatus and its regulation in the aerobic gammaproteobacterium Congregibacter litoralis gen. nov., sp. nov.</title>
        <authorList>
            <person name="Spring S."/>
            <person name="Lunsdorf H."/>
            <person name="Fuchs B.M."/>
            <person name="Tindall B.J."/>
        </authorList>
    </citation>
    <scope>NUCLEOTIDE SEQUENCE [LARGE SCALE GENOMIC DNA]</scope>
    <source>
        <strain evidence="5">KT71</strain>
    </source>
</reference>
<comment type="similarity">
    <text evidence="1">Belongs to the ATP-dependent AMP-binding enzyme family.</text>
</comment>
<dbReference type="PROSITE" id="PS00455">
    <property type="entry name" value="AMP_BINDING"/>
    <property type="match status" value="1"/>
</dbReference>
<dbReference type="Gene3D" id="3.30.300.30">
    <property type="match status" value="1"/>
</dbReference>
<evidence type="ECO:0000256" key="1">
    <source>
        <dbReference type="ARBA" id="ARBA00006432"/>
    </source>
</evidence>
<dbReference type="PANTHER" id="PTHR43767">
    <property type="entry name" value="LONG-CHAIN-FATTY-ACID--COA LIGASE"/>
    <property type="match status" value="1"/>
</dbReference>
<gene>
    <name evidence="5" type="ORF">KT71_06544</name>
</gene>
<comment type="caution">
    <text evidence="5">The sequence shown here is derived from an EMBL/GenBank/DDBJ whole genome shotgun (WGS) entry which is preliminary data.</text>
</comment>
<evidence type="ECO:0000313" key="5">
    <source>
        <dbReference type="EMBL" id="EAQ96662.1"/>
    </source>
</evidence>
<organism evidence="5 6">
    <name type="scientific">Congregibacter litoralis KT71</name>
    <dbReference type="NCBI Taxonomy" id="314285"/>
    <lineage>
        <taxon>Bacteria</taxon>
        <taxon>Pseudomonadati</taxon>
        <taxon>Pseudomonadota</taxon>
        <taxon>Gammaproteobacteria</taxon>
        <taxon>Cellvibrionales</taxon>
        <taxon>Halieaceae</taxon>
        <taxon>Congregibacter</taxon>
    </lineage>
</organism>
<dbReference type="Proteomes" id="UP000019205">
    <property type="component" value="Chromosome"/>
</dbReference>
<dbReference type="RefSeq" id="WP_008293730.1">
    <property type="nucleotide sequence ID" value="NZ_CM002299.1"/>
</dbReference>